<dbReference type="EMBL" id="KN832988">
    <property type="protein sequence ID" value="KIM84400.1"/>
    <property type="molecule type" value="Genomic_DNA"/>
</dbReference>
<feature type="region of interest" description="Disordered" evidence="5">
    <location>
        <begin position="809"/>
        <end position="844"/>
    </location>
</feature>
<dbReference type="GO" id="GO:0000981">
    <property type="term" value="F:DNA-binding transcription factor activity, RNA polymerase II-specific"/>
    <property type="evidence" value="ECO:0007669"/>
    <property type="project" value="InterPro"/>
</dbReference>
<keyword evidence="2" id="KW-0479">Metal-binding</keyword>
<accession>A0A0C3FJ10</accession>
<dbReference type="SUPFAM" id="SSF57701">
    <property type="entry name" value="Zn2/Cys6 DNA-binding domain"/>
    <property type="match status" value="1"/>
</dbReference>
<proteinExistence type="predicted"/>
<dbReference type="Pfam" id="PF00172">
    <property type="entry name" value="Zn_clus"/>
    <property type="match status" value="1"/>
</dbReference>
<evidence type="ECO:0000256" key="4">
    <source>
        <dbReference type="ARBA" id="ARBA00023242"/>
    </source>
</evidence>
<dbReference type="CDD" id="cd12148">
    <property type="entry name" value="fungal_TF_MHR"/>
    <property type="match status" value="1"/>
</dbReference>
<dbReference type="STRING" id="765440.A0A0C3FJ10"/>
<evidence type="ECO:0000256" key="1">
    <source>
        <dbReference type="ARBA" id="ARBA00004123"/>
    </source>
</evidence>
<dbReference type="InterPro" id="IPR007219">
    <property type="entry name" value="XnlR_reg_dom"/>
</dbReference>
<dbReference type="InterPro" id="IPR050987">
    <property type="entry name" value="AtrR-like"/>
</dbReference>
<evidence type="ECO:0000313" key="7">
    <source>
        <dbReference type="EMBL" id="KIM84400.1"/>
    </source>
</evidence>
<dbReference type="PANTHER" id="PTHR46910:SF3">
    <property type="entry name" value="HALOTOLERANCE PROTEIN 9-RELATED"/>
    <property type="match status" value="1"/>
</dbReference>
<dbReference type="SMART" id="SM00906">
    <property type="entry name" value="Fungal_trans"/>
    <property type="match status" value="1"/>
</dbReference>
<feature type="region of interest" description="Disordered" evidence="5">
    <location>
        <begin position="148"/>
        <end position="186"/>
    </location>
</feature>
<dbReference type="Pfam" id="PF04082">
    <property type="entry name" value="Fungal_trans"/>
    <property type="match status" value="1"/>
</dbReference>
<gene>
    <name evidence="7" type="ORF">PILCRDRAFT_818762</name>
</gene>
<feature type="domain" description="Zn(2)-C6 fungal-type" evidence="6">
    <location>
        <begin position="63"/>
        <end position="91"/>
    </location>
</feature>
<sequence>MTHPVRLKSEPNTAPQSLHSALQVQMDPQHPHQPNAQPSRKRKKNDPSDEPSEPRRLRRSHEACARCRSKKIKCDSKHPRCTACANAGTPCHQEDRHRQTLTPRGYTERLERQLKQCEALLQRHIQGFDLNNLDELCAREGIHISDPDSPSVSAAFQFAPPPHPGYPPQPPLPQPPKGYPYPPPPQMGHPTYPGMPIPYPYPPPHMQMHGPPAPYNPQIHPALQQLPPHMHDLGPIPPLTPPVEIKGQDPQSNDMSNTQALAKNFGVDSSILTSIGNGVQDNEDLAVGSGGLTSGRDRRINEASLPRDSSRWISVNLPRNRVEPSSTSLRFSQPSVKIWLPKDRQTVKHIIDVYFTRLNYNRPALDQADFERDLKSLYDGDITTRHDQGFICMLYLVLALGTLNDVNHHANRETPSASPIFRKRPMPEGWPEHGEFFEWGLFYKPEIQATTSALQALILLHWYLYTERQGRSLWRLVGVLVRLAVELGLHHDPFSQGIFTEQECQLRIRLWGIVMVHDRGTSILLGRPLGIAPYDSNTPHPSRPKNGQFPDCSEHFVLSHPIAEMQADIINSLYTPTSQSPDTIMRHATRIVKSMVEFTRQLPERYQKYFKGSEHLPSEERNKLVEAITEDEGLTLLKIGIARILLLRVLFNSEALVMPQRQKALLDAVVTAHNIIIIHNHLIRFPDIGFFVSPIPLHIAAMVILYGHINKSERLHKNVVVQDIWMALDVLPRMRWRWQRKDTNGEHPLIANLAERVLEVNLREVVPSGDQMLLAEQDWDSDASLMSPSMAANKQEQMTPVIADAPFSAHGTNYGQSVRGPASSNSPRNGSRHDNTSDKQPLMEVPSGLFYPFFPERKLAPTRNGPQDYSEMFAVAGAQAGGPYGQDSYVTDDDTPVSHSGVGVQMWMPTTFQRGLAYPVAPT</sequence>
<dbReference type="CDD" id="cd00067">
    <property type="entry name" value="GAL4"/>
    <property type="match status" value="1"/>
</dbReference>
<reference evidence="7 8" key="1">
    <citation type="submission" date="2014-04" db="EMBL/GenBank/DDBJ databases">
        <authorList>
            <consortium name="DOE Joint Genome Institute"/>
            <person name="Kuo A."/>
            <person name="Tarkka M."/>
            <person name="Buscot F."/>
            <person name="Kohler A."/>
            <person name="Nagy L.G."/>
            <person name="Floudas D."/>
            <person name="Copeland A."/>
            <person name="Barry K.W."/>
            <person name="Cichocki N."/>
            <person name="Veneault-Fourrey C."/>
            <person name="LaButti K."/>
            <person name="Lindquist E.A."/>
            <person name="Lipzen A."/>
            <person name="Lundell T."/>
            <person name="Morin E."/>
            <person name="Murat C."/>
            <person name="Sun H."/>
            <person name="Tunlid A."/>
            <person name="Henrissat B."/>
            <person name="Grigoriev I.V."/>
            <person name="Hibbett D.S."/>
            <person name="Martin F."/>
            <person name="Nordberg H.P."/>
            <person name="Cantor M.N."/>
            <person name="Hua S.X."/>
        </authorList>
    </citation>
    <scope>NUCLEOTIDE SEQUENCE [LARGE SCALE GENOMIC DNA]</scope>
    <source>
        <strain evidence="7 8">F 1598</strain>
    </source>
</reference>
<dbReference type="SMART" id="SM00066">
    <property type="entry name" value="GAL4"/>
    <property type="match status" value="1"/>
</dbReference>
<dbReference type="GO" id="GO:0005634">
    <property type="term" value="C:nucleus"/>
    <property type="evidence" value="ECO:0007669"/>
    <property type="project" value="UniProtKB-SubCell"/>
</dbReference>
<dbReference type="OrthoDB" id="4064873at2759"/>
<dbReference type="Gene3D" id="4.10.240.10">
    <property type="entry name" value="Zn(2)-C6 fungal-type DNA-binding domain"/>
    <property type="match status" value="1"/>
</dbReference>
<organism evidence="7 8">
    <name type="scientific">Piloderma croceum (strain F 1598)</name>
    <dbReference type="NCBI Taxonomy" id="765440"/>
    <lineage>
        <taxon>Eukaryota</taxon>
        <taxon>Fungi</taxon>
        <taxon>Dikarya</taxon>
        <taxon>Basidiomycota</taxon>
        <taxon>Agaricomycotina</taxon>
        <taxon>Agaricomycetes</taxon>
        <taxon>Agaricomycetidae</taxon>
        <taxon>Atheliales</taxon>
        <taxon>Atheliaceae</taxon>
        <taxon>Piloderma</taxon>
    </lineage>
</organism>
<evidence type="ECO:0000313" key="8">
    <source>
        <dbReference type="Proteomes" id="UP000054166"/>
    </source>
</evidence>
<dbReference type="PROSITE" id="PS50048">
    <property type="entry name" value="ZN2_CY6_FUNGAL_2"/>
    <property type="match status" value="1"/>
</dbReference>
<keyword evidence="3" id="KW-0238">DNA-binding</keyword>
<dbReference type="InterPro" id="IPR036864">
    <property type="entry name" value="Zn2-C6_fun-type_DNA-bd_sf"/>
</dbReference>
<evidence type="ECO:0000256" key="2">
    <source>
        <dbReference type="ARBA" id="ARBA00022723"/>
    </source>
</evidence>
<evidence type="ECO:0000259" key="6">
    <source>
        <dbReference type="PROSITE" id="PS50048"/>
    </source>
</evidence>
<comment type="subcellular location">
    <subcellularLocation>
        <location evidence="1">Nucleus</location>
    </subcellularLocation>
</comment>
<feature type="compositionally biased region" description="Polar residues" evidence="5">
    <location>
        <begin position="10"/>
        <end position="23"/>
    </location>
</feature>
<feature type="compositionally biased region" description="Pro residues" evidence="5">
    <location>
        <begin position="159"/>
        <end position="186"/>
    </location>
</feature>
<dbReference type="PROSITE" id="PS00463">
    <property type="entry name" value="ZN2_CY6_FUNGAL_1"/>
    <property type="match status" value="1"/>
</dbReference>
<dbReference type="InterPro" id="IPR001138">
    <property type="entry name" value="Zn2Cys6_DnaBD"/>
</dbReference>
<feature type="compositionally biased region" description="Polar residues" evidence="5">
    <location>
        <begin position="810"/>
        <end position="829"/>
    </location>
</feature>
<dbReference type="Proteomes" id="UP000054166">
    <property type="component" value="Unassembled WGS sequence"/>
</dbReference>
<dbReference type="InParanoid" id="A0A0C3FJ10"/>
<evidence type="ECO:0000256" key="5">
    <source>
        <dbReference type="SAM" id="MobiDB-lite"/>
    </source>
</evidence>
<reference evidence="8" key="2">
    <citation type="submission" date="2015-01" db="EMBL/GenBank/DDBJ databases">
        <title>Evolutionary Origins and Diversification of the Mycorrhizal Mutualists.</title>
        <authorList>
            <consortium name="DOE Joint Genome Institute"/>
            <consortium name="Mycorrhizal Genomics Consortium"/>
            <person name="Kohler A."/>
            <person name="Kuo A."/>
            <person name="Nagy L.G."/>
            <person name="Floudas D."/>
            <person name="Copeland A."/>
            <person name="Barry K.W."/>
            <person name="Cichocki N."/>
            <person name="Veneault-Fourrey C."/>
            <person name="LaButti K."/>
            <person name="Lindquist E.A."/>
            <person name="Lipzen A."/>
            <person name="Lundell T."/>
            <person name="Morin E."/>
            <person name="Murat C."/>
            <person name="Riley R."/>
            <person name="Ohm R."/>
            <person name="Sun H."/>
            <person name="Tunlid A."/>
            <person name="Henrissat B."/>
            <person name="Grigoriev I.V."/>
            <person name="Hibbett D.S."/>
            <person name="Martin F."/>
        </authorList>
    </citation>
    <scope>NUCLEOTIDE SEQUENCE [LARGE SCALE GENOMIC DNA]</scope>
    <source>
        <strain evidence="8">F 1598</strain>
    </source>
</reference>
<keyword evidence="4" id="KW-0539">Nucleus</keyword>
<evidence type="ECO:0000256" key="3">
    <source>
        <dbReference type="ARBA" id="ARBA00023125"/>
    </source>
</evidence>
<feature type="region of interest" description="Disordered" evidence="5">
    <location>
        <begin position="1"/>
        <end position="58"/>
    </location>
</feature>
<dbReference type="GO" id="GO:0006351">
    <property type="term" value="P:DNA-templated transcription"/>
    <property type="evidence" value="ECO:0007669"/>
    <property type="project" value="InterPro"/>
</dbReference>
<dbReference type="GO" id="GO:0003677">
    <property type="term" value="F:DNA binding"/>
    <property type="evidence" value="ECO:0007669"/>
    <property type="project" value="UniProtKB-KW"/>
</dbReference>
<protein>
    <recommendedName>
        <fullName evidence="6">Zn(2)-C6 fungal-type domain-containing protein</fullName>
    </recommendedName>
</protein>
<name>A0A0C3FJ10_PILCF</name>
<dbReference type="AlphaFoldDB" id="A0A0C3FJ10"/>
<dbReference type="GO" id="GO:0008270">
    <property type="term" value="F:zinc ion binding"/>
    <property type="evidence" value="ECO:0007669"/>
    <property type="project" value="InterPro"/>
</dbReference>
<keyword evidence="8" id="KW-1185">Reference proteome</keyword>
<dbReference type="HOGENOM" id="CLU_008026_1_0_1"/>
<dbReference type="PANTHER" id="PTHR46910">
    <property type="entry name" value="TRANSCRIPTION FACTOR PDR1"/>
    <property type="match status" value="1"/>
</dbReference>